<dbReference type="EMBL" id="JACIDK010000002">
    <property type="protein sequence ID" value="MBB3891150.1"/>
    <property type="molecule type" value="Genomic_DNA"/>
</dbReference>
<sequence>MPAPGPDAVDAKRPIGAAPSLPGAQAARYAAALDGAAAETRQVTRGVKDAQVYQSASPSVVLVLAGAAFGSGALISADGKIITNLHVVGDAKEVGVVFKPAAEGASFGKADVRRAKVIRRDEVADLALLQVSEVPAGVKPLAVAAPGAVQVGSDVHAIGHPTGQAWTYTRGIVSQVRKDYAWRTEMGIDHKATVVQTQTPINPGNSGGPLLDDNLKIIGINSFKSDGEGLNFAVSADDVRIFLGLKEDRRAARSTAQRATSASGDCEPAALKEWAVSDPKGLGYLIDFNCDGRGDFVLIEPARKSDPHTYLFDHDGDGRIDAEITDLGRDGDFDQALLDVDGDGEYDLIGEFKPGESDPYRYERIAK</sequence>
<dbReference type="Proteomes" id="UP000530564">
    <property type="component" value="Unassembled WGS sequence"/>
</dbReference>
<reference evidence="3 4" key="1">
    <citation type="submission" date="2020-08" db="EMBL/GenBank/DDBJ databases">
        <title>Genomic Encyclopedia of Type Strains, Phase IV (KMG-IV): sequencing the most valuable type-strain genomes for metagenomic binning, comparative biology and taxonomic classification.</title>
        <authorList>
            <person name="Goeker M."/>
        </authorList>
    </citation>
    <scope>NUCLEOTIDE SEQUENCE [LARGE SCALE GENOMIC DNA]</scope>
    <source>
        <strain evidence="3 4">DSM 21793</strain>
    </source>
</reference>
<keyword evidence="1" id="KW-0645">Protease</keyword>
<organism evidence="3 4">
    <name type="scientific">Phenylobacterium haematophilum</name>
    <dbReference type="NCBI Taxonomy" id="98513"/>
    <lineage>
        <taxon>Bacteria</taxon>
        <taxon>Pseudomonadati</taxon>
        <taxon>Pseudomonadota</taxon>
        <taxon>Alphaproteobacteria</taxon>
        <taxon>Caulobacterales</taxon>
        <taxon>Caulobacteraceae</taxon>
        <taxon>Phenylobacterium</taxon>
    </lineage>
</organism>
<dbReference type="AlphaFoldDB" id="A0A840A0Z8"/>
<dbReference type="PANTHER" id="PTHR43343:SF3">
    <property type="entry name" value="PROTEASE DO-LIKE 8, CHLOROPLASTIC"/>
    <property type="match status" value="1"/>
</dbReference>
<accession>A0A840A0Z8</accession>
<dbReference type="GO" id="GO:0004252">
    <property type="term" value="F:serine-type endopeptidase activity"/>
    <property type="evidence" value="ECO:0007669"/>
    <property type="project" value="InterPro"/>
</dbReference>
<comment type="caution">
    <text evidence="3">The sequence shown here is derived from an EMBL/GenBank/DDBJ whole genome shotgun (WGS) entry which is preliminary data.</text>
</comment>
<evidence type="ECO:0008006" key="5">
    <source>
        <dbReference type="Google" id="ProtNLM"/>
    </source>
</evidence>
<dbReference type="InterPro" id="IPR028994">
    <property type="entry name" value="Integrin_alpha_N"/>
</dbReference>
<evidence type="ECO:0000256" key="2">
    <source>
        <dbReference type="ARBA" id="ARBA00022801"/>
    </source>
</evidence>
<dbReference type="InterPro" id="IPR001940">
    <property type="entry name" value="Peptidase_S1C"/>
</dbReference>
<name>A0A840A0Z8_9CAUL</name>
<dbReference type="PRINTS" id="PR00834">
    <property type="entry name" value="PROTEASES2C"/>
</dbReference>
<dbReference type="InterPro" id="IPR009003">
    <property type="entry name" value="Peptidase_S1_PA"/>
</dbReference>
<keyword evidence="4" id="KW-1185">Reference proteome</keyword>
<evidence type="ECO:0000313" key="4">
    <source>
        <dbReference type="Proteomes" id="UP000530564"/>
    </source>
</evidence>
<dbReference type="PANTHER" id="PTHR43343">
    <property type="entry name" value="PEPTIDASE S12"/>
    <property type="match status" value="1"/>
</dbReference>
<dbReference type="RefSeq" id="WP_183771766.1">
    <property type="nucleotide sequence ID" value="NZ_JACIDK010000002.1"/>
</dbReference>
<evidence type="ECO:0000256" key="1">
    <source>
        <dbReference type="ARBA" id="ARBA00022670"/>
    </source>
</evidence>
<dbReference type="InterPro" id="IPR051201">
    <property type="entry name" value="Chloro_Bact_Ser_Proteases"/>
</dbReference>
<dbReference type="Gene3D" id="2.40.10.120">
    <property type="match status" value="1"/>
</dbReference>
<dbReference type="Pfam" id="PF13365">
    <property type="entry name" value="Trypsin_2"/>
    <property type="match status" value="1"/>
</dbReference>
<proteinExistence type="predicted"/>
<dbReference type="GO" id="GO:0006508">
    <property type="term" value="P:proteolysis"/>
    <property type="evidence" value="ECO:0007669"/>
    <property type="project" value="UniProtKB-KW"/>
</dbReference>
<dbReference type="SUPFAM" id="SSF69318">
    <property type="entry name" value="Integrin alpha N-terminal domain"/>
    <property type="match status" value="1"/>
</dbReference>
<protein>
    <recommendedName>
        <fullName evidence="5">Serine protease</fullName>
    </recommendedName>
</protein>
<keyword evidence="2" id="KW-0378">Hydrolase</keyword>
<dbReference type="SUPFAM" id="SSF50494">
    <property type="entry name" value="Trypsin-like serine proteases"/>
    <property type="match status" value="1"/>
</dbReference>
<evidence type="ECO:0000313" key="3">
    <source>
        <dbReference type="EMBL" id="MBB3891150.1"/>
    </source>
</evidence>
<gene>
    <name evidence="3" type="ORF">GGQ61_001867</name>
</gene>